<dbReference type="Proteomes" id="UP001367508">
    <property type="component" value="Unassembled WGS sequence"/>
</dbReference>
<name>A0AAN9MR79_CANGL</name>
<proteinExistence type="predicted"/>
<comment type="caution">
    <text evidence="1">The sequence shown here is derived from an EMBL/GenBank/DDBJ whole genome shotgun (WGS) entry which is preliminary data.</text>
</comment>
<gene>
    <name evidence="1" type="ORF">VNO77_01342</name>
</gene>
<organism evidence="1 2">
    <name type="scientific">Canavalia gladiata</name>
    <name type="common">Sword bean</name>
    <name type="synonym">Dolichos gladiatus</name>
    <dbReference type="NCBI Taxonomy" id="3824"/>
    <lineage>
        <taxon>Eukaryota</taxon>
        <taxon>Viridiplantae</taxon>
        <taxon>Streptophyta</taxon>
        <taxon>Embryophyta</taxon>
        <taxon>Tracheophyta</taxon>
        <taxon>Spermatophyta</taxon>
        <taxon>Magnoliopsida</taxon>
        <taxon>eudicotyledons</taxon>
        <taxon>Gunneridae</taxon>
        <taxon>Pentapetalae</taxon>
        <taxon>rosids</taxon>
        <taxon>fabids</taxon>
        <taxon>Fabales</taxon>
        <taxon>Fabaceae</taxon>
        <taxon>Papilionoideae</taxon>
        <taxon>50 kb inversion clade</taxon>
        <taxon>NPAAA clade</taxon>
        <taxon>indigoferoid/millettioid clade</taxon>
        <taxon>Phaseoleae</taxon>
        <taxon>Canavalia</taxon>
    </lineage>
</organism>
<evidence type="ECO:0000313" key="2">
    <source>
        <dbReference type="Proteomes" id="UP001367508"/>
    </source>
</evidence>
<sequence length="70" mass="7969">MLSGHPWTSSITLGTFSKVCLGHKAFTSLPISYYDNSENRFSHYLDLENELICGKLDFQCMLTLLSYSWG</sequence>
<protein>
    <submittedName>
        <fullName evidence="1">Uncharacterized protein</fullName>
    </submittedName>
</protein>
<evidence type="ECO:0000313" key="1">
    <source>
        <dbReference type="EMBL" id="KAK7359384.1"/>
    </source>
</evidence>
<dbReference type="AlphaFoldDB" id="A0AAN9MR79"/>
<keyword evidence="2" id="KW-1185">Reference proteome</keyword>
<reference evidence="1 2" key="1">
    <citation type="submission" date="2024-01" db="EMBL/GenBank/DDBJ databases">
        <title>The genomes of 5 underutilized Papilionoideae crops provide insights into root nodulation and disease resistanc.</title>
        <authorList>
            <person name="Jiang F."/>
        </authorList>
    </citation>
    <scope>NUCLEOTIDE SEQUENCE [LARGE SCALE GENOMIC DNA]</scope>
    <source>
        <strain evidence="1">LVBAO_FW01</strain>
        <tissue evidence="1">Leaves</tissue>
    </source>
</reference>
<accession>A0AAN9MR79</accession>
<dbReference type="EMBL" id="JAYMYQ010000001">
    <property type="protein sequence ID" value="KAK7359384.1"/>
    <property type="molecule type" value="Genomic_DNA"/>
</dbReference>